<organism evidence="2 3">
    <name type="scientific">Acaryochloris thomasi RCC1774</name>
    <dbReference type="NCBI Taxonomy" id="1764569"/>
    <lineage>
        <taxon>Bacteria</taxon>
        <taxon>Bacillati</taxon>
        <taxon>Cyanobacteriota</taxon>
        <taxon>Cyanophyceae</taxon>
        <taxon>Acaryochloridales</taxon>
        <taxon>Acaryochloridaceae</taxon>
        <taxon>Acaryochloris</taxon>
        <taxon>Acaryochloris thomasi</taxon>
    </lineage>
</organism>
<evidence type="ECO:0000313" key="3">
    <source>
        <dbReference type="Proteomes" id="UP000248857"/>
    </source>
</evidence>
<dbReference type="OrthoDB" id="467621at2"/>
<evidence type="ECO:0000313" key="2">
    <source>
        <dbReference type="EMBL" id="PZD72637.1"/>
    </source>
</evidence>
<gene>
    <name evidence="2" type="ORF">C1752_03473</name>
</gene>
<proteinExistence type="predicted"/>
<name>A0A2W1JW29_9CYAN</name>
<dbReference type="Proteomes" id="UP000248857">
    <property type="component" value="Unassembled WGS sequence"/>
</dbReference>
<feature type="chain" id="PRO_5016067118" description="PEP-CTERM protein-sorting domain-containing protein" evidence="1">
    <location>
        <begin position="20"/>
        <end position="181"/>
    </location>
</feature>
<reference evidence="2 3" key="1">
    <citation type="journal article" date="2018" name="Sci. Rep.">
        <title>A novel species of the marine cyanobacterium Acaryochloris with a unique pigment content and lifestyle.</title>
        <authorList>
            <person name="Partensky F."/>
            <person name="Six C."/>
            <person name="Ratin M."/>
            <person name="Garczarek L."/>
            <person name="Vaulot D."/>
            <person name="Probert I."/>
            <person name="Calteau A."/>
            <person name="Gourvil P."/>
            <person name="Marie D."/>
            <person name="Grebert T."/>
            <person name="Bouchier C."/>
            <person name="Le Panse S."/>
            <person name="Gachenot M."/>
            <person name="Rodriguez F."/>
            <person name="Garrido J.L."/>
        </authorList>
    </citation>
    <scope>NUCLEOTIDE SEQUENCE [LARGE SCALE GENOMIC DNA]</scope>
    <source>
        <strain evidence="2 3">RCC1774</strain>
    </source>
</reference>
<dbReference type="NCBIfam" id="TIGR02595">
    <property type="entry name" value="PEP_CTERM"/>
    <property type="match status" value="1"/>
</dbReference>
<dbReference type="InterPro" id="IPR013424">
    <property type="entry name" value="Ice-binding_C"/>
</dbReference>
<feature type="signal peptide" evidence="1">
    <location>
        <begin position="1"/>
        <end position="19"/>
    </location>
</feature>
<dbReference type="NCBIfam" id="TIGR04155">
    <property type="entry name" value="cyano_PEP"/>
    <property type="match status" value="1"/>
</dbReference>
<dbReference type="AlphaFoldDB" id="A0A2W1JW29"/>
<dbReference type="InterPro" id="IPR026374">
    <property type="entry name" value="Cyano_PEP"/>
</dbReference>
<keyword evidence="1" id="KW-0732">Signal</keyword>
<accession>A0A2W1JW29</accession>
<dbReference type="EMBL" id="PQWO01000009">
    <property type="protein sequence ID" value="PZD72637.1"/>
    <property type="molecule type" value="Genomic_DNA"/>
</dbReference>
<evidence type="ECO:0008006" key="4">
    <source>
        <dbReference type="Google" id="ProtNLM"/>
    </source>
</evidence>
<comment type="caution">
    <text evidence="2">The sequence shown here is derived from an EMBL/GenBank/DDBJ whole genome shotgun (WGS) entry which is preliminary data.</text>
</comment>
<protein>
    <recommendedName>
        <fullName evidence="4">PEP-CTERM protein-sorting domain-containing protein</fullName>
    </recommendedName>
</protein>
<dbReference type="RefSeq" id="WP_158535108.1">
    <property type="nucleotide sequence ID" value="NZ_CAWNWM010000009.1"/>
</dbReference>
<evidence type="ECO:0000256" key="1">
    <source>
        <dbReference type="SAM" id="SignalP"/>
    </source>
</evidence>
<keyword evidence="3" id="KW-1185">Reference proteome</keyword>
<sequence>MNPTFSLAIGLAISATALAAPAARAASLSFSIDNVTGDLSGESFSGSFDFDDSGLTGSGDEFAPVSNLSFDFLGTNFSEANAVAGPEAVFSDNQLLGLNYAAETTGPTDFTFLSFAPAPSSGELSLFTYDTTTVSDGSVTQLEGTGEISYTSVPEPSTVLGSAAILGLMFLVRRQRQKYAA</sequence>